<reference evidence="1" key="2">
    <citation type="submission" date="2023-01" db="EMBL/GenBank/DDBJ databases">
        <authorList>
            <person name="Sun Q."/>
            <person name="Evtushenko L."/>
        </authorList>
    </citation>
    <scope>NUCLEOTIDE SEQUENCE</scope>
    <source>
        <strain evidence="1">VKM B-2222</strain>
    </source>
</reference>
<dbReference type="Proteomes" id="UP001143349">
    <property type="component" value="Unassembled WGS sequence"/>
</dbReference>
<protein>
    <submittedName>
        <fullName evidence="1">Uncharacterized protein</fullName>
    </submittedName>
</protein>
<sequence length="247" mass="26736">MTVFDSEAGAARRLAEQERIARIIEMATPVEGCGPSIPVAPARGPQVAFVPHVIMPDEKSADGYKIELTGWRGFNAAKSADIFDVLERKAARRKDKDGKPCQPPFTKGQVNVARLYRDLVERHDAGGMRCASLEARRASGPSGGGEFIDAFIAEGQRIEWLRQRIGSGVALAVRRVRPSRRGGAEARPIPDRALVDAICLHGYSFRAVLKRHGWAADGKNVKKLIAALGAALDRMQGYGGVPSDKPT</sequence>
<gene>
    <name evidence="1" type="ORF">GCM10017635_31530</name>
</gene>
<evidence type="ECO:0000313" key="1">
    <source>
        <dbReference type="EMBL" id="GLK65676.1"/>
    </source>
</evidence>
<name>A0AAD3P1R4_9RHOB</name>
<comment type="caution">
    <text evidence="1">The sequence shown here is derived from an EMBL/GenBank/DDBJ whole genome shotgun (WGS) entry which is preliminary data.</text>
</comment>
<organism evidence="1 2">
    <name type="scientific">Paracoccus kondratievae</name>
    <dbReference type="NCBI Taxonomy" id="135740"/>
    <lineage>
        <taxon>Bacteria</taxon>
        <taxon>Pseudomonadati</taxon>
        <taxon>Pseudomonadota</taxon>
        <taxon>Alphaproteobacteria</taxon>
        <taxon>Rhodobacterales</taxon>
        <taxon>Paracoccaceae</taxon>
        <taxon>Paracoccus</taxon>
    </lineage>
</organism>
<reference evidence="1" key="1">
    <citation type="journal article" date="2014" name="Int. J. Syst. Evol. Microbiol.">
        <title>Complete genome sequence of Corynebacterium casei LMG S-19264T (=DSM 44701T), isolated from a smear-ripened cheese.</title>
        <authorList>
            <consortium name="US DOE Joint Genome Institute (JGI-PGF)"/>
            <person name="Walter F."/>
            <person name="Albersmeier A."/>
            <person name="Kalinowski J."/>
            <person name="Ruckert C."/>
        </authorList>
    </citation>
    <scope>NUCLEOTIDE SEQUENCE</scope>
    <source>
        <strain evidence="1">VKM B-2222</strain>
    </source>
</reference>
<dbReference type="RefSeq" id="WP_271180186.1">
    <property type="nucleotide sequence ID" value="NZ_BSFH01000093.1"/>
</dbReference>
<dbReference type="AlphaFoldDB" id="A0AAD3P1R4"/>
<proteinExistence type="predicted"/>
<evidence type="ECO:0000313" key="2">
    <source>
        <dbReference type="Proteomes" id="UP001143349"/>
    </source>
</evidence>
<accession>A0AAD3P1R4</accession>
<dbReference type="EMBL" id="BSFH01000093">
    <property type="protein sequence ID" value="GLK65676.1"/>
    <property type="molecule type" value="Genomic_DNA"/>
</dbReference>
<keyword evidence="2" id="KW-1185">Reference proteome</keyword>